<dbReference type="AlphaFoldDB" id="A0A2K1QN21"/>
<dbReference type="Proteomes" id="UP000243797">
    <property type="component" value="Unassembled WGS sequence"/>
</dbReference>
<evidence type="ECO:0000256" key="3">
    <source>
        <dbReference type="ARBA" id="ARBA00022723"/>
    </source>
</evidence>
<evidence type="ECO:0000256" key="7">
    <source>
        <dbReference type="ARBA" id="ARBA00022912"/>
    </source>
</evidence>
<keyword evidence="5 12" id="KW-0378">Hydrolase</keyword>
<dbReference type="PANTHER" id="PTHR14732:SF0">
    <property type="entry name" value="RNA POLYMERASE II SUBUNIT B1 CTD PHOSPHATASE RPAP2-RELATED"/>
    <property type="match status" value="1"/>
</dbReference>
<sequence length="259" mass="28481">MTAAAPKSILKKTAAQPRFEVPPGVNIPAPRSDAEARNLQTALLHAEQIKSQKEAQLKVLESIEALSLLPASDTPSHEEITQFKTEVSIFQPSDYSALLEERNVNGFCGYTLCGKPPKEANKGRAWLRPEGERRFCGTECARKALYVRAQLDETPAWERRAGLEAEIQLKDEAAPVVLPIRTKADDDGSAQAALANERGDKPQSKRVTMVTDEVVEKKLTGRSSGGFVKFEYDDFAHDVVEGYKVSGKKLGTSRRVEEG</sequence>
<dbReference type="InterPro" id="IPR039693">
    <property type="entry name" value="Rtr1/RPAP2"/>
</dbReference>
<evidence type="ECO:0000256" key="10">
    <source>
        <dbReference type="ARBA" id="ARBA00048336"/>
    </source>
</evidence>
<keyword evidence="15" id="KW-1185">Reference proteome</keyword>
<dbReference type="STRING" id="2082308.A0A2K1QN21"/>
<dbReference type="EC" id="3.1.3.16" evidence="12"/>
<evidence type="ECO:0000256" key="11">
    <source>
        <dbReference type="PROSITE-ProRule" id="PRU00812"/>
    </source>
</evidence>
<dbReference type="OrthoDB" id="2590500at2759"/>
<comment type="similarity">
    <text evidence="2 11 12">Belongs to the RPAP2 family.</text>
</comment>
<keyword evidence="3 12" id="KW-0479">Metal-binding</keyword>
<evidence type="ECO:0000256" key="1">
    <source>
        <dbReference type="ARBA" id="ARBA00004123"/>
    </source>
</evidence>
<dbReference type="Pfam" id="PF04181">
    <property type="entry name" value="RPAP2_Rtr1"/>
    <property type="match status" value="1"/>
</dbReference>
<dbReference type="PROSITE" id="PS51479">
    <property type="entry name" value="ZF_RTR1"/>
    <property type="match status" value="1"/>
</dbReference>
<comment type="catalytic activity">
    <reaction evidence="10 12">
        <text>O-phospho-L-threonyl-[protein] + H2O = L-threonyl-[protein] + phosphate</text>
        <dbReference type="Rhea" id="RHEA:47004"/>
        <dbReference type="Rhea" id="RHEA-COMP:11060"/>
        <dbReference type="Rhea" id="RHEA-COMP:11605"/>
        <dbReference type="ChEBI" id="CHEBI:15377"/>
        <dbReference type="ChEBI" id="CHEBI:30013"/>
        <dbReference type="ChEBI" id="CHEBI:43474"/>
        <dbReference type="ChEBI" id="CHEBI:61977"/>
        <dbReference type="EC" id="3.1.3.16"/>
    </reaction>
</comment>
<comment type="subcellular location">
    <subcellularLocation>
        <location evidence="1 12">Nucleus</location>
    </subcellularLocation>
</comment>
<keyword evidence="7 12" id="KW-0904">Protein phosphatase</keyword>
<evidence type="ECO:0000256" key="8">
    <source>
        <dbReference type="ARBA" id="ARBA00023242"/>
    </source>
</evidence>
<protein>
    <recommendedName>
        <fullName evidence="12">RNA polymerase II subunit B1 CTD phosphatase RPAP2 homolog</fullName>
        <ecNumber evidence="12">3.1.3.16</ecNumber>
    </recommendedName>
</protein>
<keyword evidence="8 12" id="KW-0539">Nucleus</keyword>
<organism evidence="14 15">
    <name type="scientific">Sphaceloma murrayae</name>
    <dbReference type="NCBI Taxonomy" id="2082308"/>
    <lineage>
        <taxon>Eukaryota</taxon>
        <taxon>Fungi</taxon>
        <taxon>Dikarya</taxon>
        <taxon>Ascomycota</taxon>
        <taxon>Pezizomycotina</taxon>
        <taxon>Dothideomycetes</taxon>
        <taxon>Dothideomycetidae</taxon>
        <taxon>Myriangiales</taxon>
        <taxon>Elsinoaceae</taxon>
        <taxon>Sphaceloma</taxon>
    </lineage>
</organism>
<name>A0A2K1QN21_9PEZI</name>
<comment type="function">
    <text evidence="12">Putative RNA polymerase II subunit B1 C-terminal domain (CTD) phosphatase involved in RNA polymerase II transcription regulation.</text>
</comment>
<dbReference type="GO" id="GO:0043175">
    <property type="term" value="F:RNA polymerase core enzyme binding"/>
    <property type="evidence" value="ECO:0007669"/>
    <property type="project" value="UniProtKB-UniRule"/>
</dbReference>
<comment type="caution">
    <text evidence="14">The sequence shown here is derived from an EMBL/GenBank/DDBJ whole genome shotgun (WGS) entry which is preliminary data.</text>
</comment>
<dbReference type="GO" id="GO:0008420">
    <property type="term" value="F:RNA polymerase II CTD heptapeptide repeat phosphatase activity"/>
    <property type="evidence" value="ECO:0007669"/>
    <property type="project" value="UniProtKB-UniRule"/>
</dbReference>
<evidence type="ECO:0000256" key="2">
    <source>
        <dbReference type="ARBA" id="ARBA00005676"/>
    </source>
</evidence>
<dbReference type="GO" id="GO:0008270">
    <property type="term" value="F:zinc ion binding"/>
    <property type="evidence" value="ECO:0007669"/>
    <property type="project" value="UniProtKB-KW"/>
</dbReference>
<dbReference type="Gene3D" id="1.25.40.820">
    <property type="match status" value="1"/>
</dbReference>
<evidence type="ECO:0000256" key="12">
    <source>
        <dbReference type="RuleBase" id="RU367080"/>
    </source>
</evidence>
<evidence type="ECO:0000256" key="5">
    <source>
        <dbReference type="ARBA" id="ARBA00022801"/>
    </source>
</evidence>
<proteinExistence type="inferred from homology"/>
<evidence type="ECO:0000256" key="4">
    <source>
        <dbReference type="ARBA" id="ARBA00022771"/>
    </source>
</evidence>
<dbReference type="EMBL" id="NKHZ01000058">
    <property type="protein sequence ID" value="PNS16260.1"/>
    <property type="molecule type" value="Genomic_DNA"/>
</dbReference>
<dbReference type="InterPro" id="IPR007308">
    <property type="entry name" value="Rtr1/RPAP2_dom"/>
</dbReference>
<evidence type="ECO:0000313" key="14">
    <source>
        <dbReference type="EMBL" id="PNS16260.1"/>
    </source>
</evidence>
<keyword evidence="4 12" id="KW-0863">Zinc-finger</keyword>
<feature type="domain" description="RTR1-type" evidence="13">
    <location>
        <begin position="85"/>
        <end position="160"/>
    </location>
</feature>
<keyword evidence="6 12" id="KW-0862">Zinc</keyword>
<evidence type="ECO:0000313" key="15">
    <source>
        <dbReference type="Proteomes" id="UP000243797"/>
    </source>
</evidence>
<reference evidence="14 15" key="1">
    <citation type="submission" date="2017-06" db="EMBL/GenBank/DDBJ databases">
        <title>Draft genome sequence of a variant of Elsinoe murrayae.</title>
        <authorList>
            <person name="Cheng Q."/>
        </authorList>
    </citation>
    <scope>NUCLEOTIDE SEQUENCE [LARGE SCALE GENOMIC DNA]</scope>
    <source>
        <strain evidence="14 15">CQ-2017a</strain>
    </source>
</reference>
<dbReference type="GO" id="GO:0005634">
    <property type="term" value="C:nucleus"/>
    <property type="evidence" value="ECO:0007669"/>
    <property type="project" value="UniProtKB-SubCell"/>
</dbReference>
<accession>A0A2K1QN21</accession>
<comment type="catalytic activity">
    <reaction evidence="9 12">
        <text>O-phospho-L-seryl-[protein] + H2O = L-seryl-[protein] + phosphate</text>
        <dbReference type="Rhea" id="RHEA:20629"/>
        <dbReference type="Rhea" id="RHEA-COMP:9863"/>
        <dbReference type="Rhea" id="RHEA-COMP:11604"/>
        <dbReference type="ChEBI" id="CHEBI:15377"/>
        <dbReference type="ChEBI" id="CHEBI:29999"/>
        <dbReference type="ChEBI" id="CHEBI:43474"/>
        <dbReference type="ChEBI" id="CHEBI:83421"/>
        <dbReference type="EC" id="3.1.3.16"/>
    </reaction>
</comment>
<dbReference type="InParanoid" id="A0A2K1QN21"/>
<evidence type="ECO:0000256" key="6">
    <source>
        <dbReference type="ARBA" id="ARBA00022833"/>
    </source>
</evidence>
<dbReference type="GO" id="GO:0005737">
    <property type="term" value="C:cytoplasm"/>
    <property type="evidence" value="ECO:0007669"/>
    <property type="project" value="TreeGrafter"/>
</dbReference>
<evidence type="ECO:0000256" key="9">
    <source>
        <dbReference type="ARBA" id="ARBA00047761"/>
    </source>
</evidence>
<gene>
    <name evidence="14" type="ORF">CAC42_6367</name>
</gene>
<dbReference type="PANTHER" id="PTHR14732">
    <property type="entry name" value="RNA POLYMERASE II SUBUNIT B1 CTD PHOSPHATASE RPAP2-RELATED"/>
    <property type="match status" value="1"/>
</dbReference>
<evidence type="ECO:0000259" key="13">
    <source>
        <dbReference type="PROSITE" id="PS51479"/>
    </source>
</evidence>
<dbReference type="InterPro" id="IPR038534">
    <property type="entry name" value="Rtr1/RPAP2_sf"/>
</dbReference>